<evidence type="ECO:0000256" key="1">
    <source>
        <dbReference type="ARBA" id="ARBA00004429"/>
    </source>
</evidence>
<dbReference type="EMBL" id="BMMF01000004">
    <property type="protein sequence ID" value="GGK28852.1"/>
    <property type="molecule type" value="Genomic_DNA"/>
</dbReference>
<dbReference type="GO" id="GO:0005886">
    <property type="term" value="C:plasma membrane"/>
    <property type="evidence" value="ECO:0007669"/>
    <property type="project" value="UniProtKB-SubCell"/>
</dbReference>
<dbReference type="InterPro" id="IPR000515">
    <property type="entry name" value="MetI-like"/>
</dbReference>
<proteinExistence type="inferred from homology"/>
<dbReference type="AlphaFoldDB" id="A0A917Q6H4"/>
<accession>A0A917Q6H4</accession>
<keyword evidence="2 8" id="KW-0813">Transport</keyword>
<dbReference type="PANTHER" id="PTHR43357:SF3">
    <property type="entry name" value="FE(3+)-TRANSPORT SYSTEM PERMEASE PROTEIN FBPB 2"/>
    <property type="match status" value="1"/>
</dbReference>
<feature type="transmembrane region" description="Helical" evidence="8">
    <location>
        <begin position="155"/>
        <end position="176"/>
    </location>
</feature>
<dbReference type="Proteomes" id="UP000600449">
    <property type="component" value="Unassembled WGS sequence"/>
</dbReference>
<gene>
    <name evidence="10" type="ORF">GCM10011322_14070</name>
</gene>
<keyword evidence="3" id="KW-1003">Cell membrane</keyword>
<feature type="transmembrane region" description="Helical" evidence="8">
    <location>
        <begin position="531"/>
        <end position="553"/>
    </location>
</feature>
<comment type="caution">
    <text evidence="10">The sequence shown here is derived from an EMBL/GenBank/DDBJ whole genome shotgun (WGS) entry which is preliminary data.</text>
</comment>
<feature type="transmembrane region" description="Helical" evidence="8">
    <location>
        <begin position="69"/>
        <end position="92"/>
    </location>
</feature>
<dbReference type="RefSeq" id="WP_188911119.1">
    <property type="nucleotide sequence ID" value="NZ_BMMF01000004.1"/>
</dbReference>
<dbReference type="Pfam" id="PF00528">
    <property type="entry name" value="BPD_transp_1"/>
    <property type="match status" value="2"/>
</dbReference>
<feature type="domain" description="ABC transmembrane type-1" evidence="9">
    <location>
        <begin position="68"/>
        <end position="277"/>
    </location>
</feature>
<feature type="transmembrane region" description="Helical" evidence="8">
    <location>
        <begin position="24"/>
        <end position="49"/>
    </location>
</feature>
<feature type="transmembrane region" description="Helical" evidence="8">
    <location>
        <begin position="476"/>
        <end position="498"/>
    </location>
</feature>
<dbReference type="GO" id="GO:0055085">
    <property type="term" value="P:transmembrane transport"/>
    <property type="evidence" value="ECO:0007669"/>
    <property type="project" value="InterPro"/>
</dbReference>
<comment type="similarity">
    <text evidence="8">Belongs to the binding-protein-dependent transport system permease family.</text>
</comment>
<keyword evidence="4" id="KW-0997">Cell inner membrane</keyword>
<protein>
    <submittedName>
        <fullName evidence="10">Iron(III) ABC transporter permease</fullName>
    </submittedName>
</protein>
<evidence type="ECO:0000313" key="10">
    <source>
        <dbReference type="EMBL" id="GGK28852.1"/>
    </source>
</evidence>
<feature type="domain" description="ABC transmembrane type-1" evidence="9">
    <location>
        <begin position="346"/>
        <end position="557"/>
    </location>
</feature>
<feature type="transmembrane region" description="Helical" evidence="8">
    <location>
        <begin position="381"/>
        <end position="406"/>
    </location>
</feature>
<name>A0A917Q6H4_9HYPH</name>
<evidence type="ECO:0000256" key="3">
    <source>
        <dbReference type="ARBA" id="ARBA00022475"/>
    </source>
</evidence>
<feature type="transmembrane region" description="Helical" evidence="8">
    <location>
        <begin position="104"/>
        <end position="124"/>
    </location>
</feature>
<dbReference type="PROSITE" id="PS50928">
    <property type="entry name" value="ABC_TM1"/>
    <property type="match status" value="2"/>
</dbReference>
<evidence type="ECO:0000256" key="4">
    <source>
        <dbReference type="ARBA" id="ARBA00022519"/>
    </source>
</evidence>
<reference evidence="10 11" key="1">
    <citation type="journal article" date="2014" name="Int. J. Syst. Evol. Microbiol.">
        <title>Complete genome sequence of Corynebacterium casei LMG S-19264T (=DSM 44701T), isolated from a smear-ripened cheese.</title>
        <authorList>
            <consortium name="US DOE Joint Genome Institute (JGI-PGF)"/>
            <person name="Walter F."/>
            <person name="Albersmeier A."/>
            <person name="Kalinowski J."/>
            <person name="Ruckert C."/>
        </authorList>
    </citation>
    <scope>NUCLEOTIDE SEQUENCE [LARGE SCALE GENOMIC DNA]</scope>
    <source>
        <strain evidence="10 11">CGMCC 1.9161</strain>
    </source>
</reference>
<evidence type="ECO:0000259" key="9">
    <source>
        <dbReference type="PROSITE" id="PS50928"/>
    </source>
</evidence>
<evidence type="ECO:0000256" key="2">
    <source>
        <dbReference type="ARBA" id="ARBA00022448"/>
    </source>
</evidence>
<keyword evidence="5 8" id="KW-0812">Transmembrane</keyword>
<dbReference type="InterPro" id="IPR035906">
    <property type="entry name" value="MetI-like_sf"/>
</dbReference>
<evidence type="ECO:0000313" key="11">
    <source>
        <dbReference type="Proteomes" id="UP000600449"/>
    </source>
</evidence>
<dbReference type="PANTHER" id="PTHR43357">
    <property type="entry name" value="INNER MEMBRANE ABC TRANSPORTER PERMEASE PROTEIN YDCV"/>
    <property type="match status" value="1"/>
</dbReference>
<keyword evidence="11" id="KW-1185">Reference proteome</keyword>
<dbReference type="SUPFAM" id="SSF161098">
    <property type="entry name" value="MetI-like"/>
    <property type="match status" value="2"/>
</dbReference>
<dbReference type="Gene3D" id="1.10.3720.10">
    <property type="entry name" value="MetI-like"/>
    <property type="match status" value="2"/>
</dbReference>
<evidence type="ECO:0000256" key="8">
    <source>
        <dbReference type="RuleBase" id="RU363032"/>
    </source>
</evidence>
<organism evidence="10 11">
    <name type="scientific">Salinarimonas ramus</name>
    <dbReference type="NCBI Taxonomy" id="690164"/>
    <lineage>
        <taxon>Bacteria</taxon>
        <taxon>Pseudomonadati</taxon>
        <taxon>Pseudomonadota</taxon>
        <taxon>Alphaproteobacteria</taxon>
        <taxon>Hyphomicrobiales</taxon>
        <taxon>Salinarimonadaceae</taxon>
        <taxon>Salinarimonas</taxon>
    </lineage>
</organism>
<dbReference type="FunFam" id="1.10.3720.10:FF:000088">
    <property type="entry name" value="Iron(III) ABC transporter, permease protein"/>
    <property type="match status" value="1"/>
</dbReference>
<comment type="subcellular location">
    <subcellularLocation>
        <location evidence="1">Cell inner membrane</location>
        <topology evidence="1">Multi-pass membrane protein</topology>
    </subcellularLocation>
    <subcellularLocation>
        <location evidence="8">Cell membrane</location>
        <topology evidence="8">Multi-pass membrane protein</topology>
    </subcellularLocation>
</comment>
<feature type="transmembrane region" description="Helical" evidence="8">
    <location>
        <begin position="347"/>
        <end position="369"/>
    </location>
</feature>
<keyword evidence="6 8" id="KW-1133">Transmembrane helix</keyword>
<feature type="transmembrane region" description="Helical" evidence="8">
    <location>
        <begin position="302"/>
        <end position="327"/>
    </location>
</feature>
<dbReference type="CDD" id="cd06261">
    <property type="entry name" value="TM_PBP2"/>
    <property type="match status" value="2"/>
</dbReference>
<evidence type="ECO:0000256" key="7">
    <source>
        <dbReference type="ARBA" id="ARBA00023136"/>
    </source>
</evidence>
<feature type="transmembrane region" description="Helical" evidence="8">
    <location>
        <begin position="213"/>
        <end position="236"/>
    </location>
</feature>
<feature type="transmembrane region" description="Helical" evidence="8">
    <location>
        <begin position="256"/>
        <end position="274"/>
    </location>
</feature>
<keyword evidence="7 8" id="KW-0472">Membrane</keyword>
<evidence type="ECO:0000256" key="5">
    <source>
        <dbReference type="ARBA" id="ARBA00022692"/>
    </source>
</evidence>
<sequence>MGIARANPALAASRRGRRRSGAPFLLVVATTLVAGLVLLPILSVASSLFSPRTEVMAHLASTILPDLLANTGILVLVVGLGTSSIGVVSAWLVTQCRFPFSRAFVWLLLLPLAIPGYIIGYAYADFLAFAGPLQTSLRTLFGWTSPRDYWFPDVYNVWGVSVMLTMVLYPYVYLLARAAFLEQTANAFDASRALGHGPWSAFARVALPLARPAIAAGVALALMEALADFGTMQYYGVRTFTTAIYRTWFGMGDQTAAAQLATGLLVFVLVLIALELHARGAQRYTQVGRGARKSPAFRLRGWRAVLAFLACALPVVAGFVAPVLILIRLHLIGGDPFMSERFWRYAANSLTLAAFAAVLLVGVAILLAYATRLSRAKPLRALVRVSTIGYAVPGTVVAVGVLAPLGAFDNAVDGVFRETFGVSTGLLLSGTVVAVLFAYLVRFLAIAYGSVEAGFLKIPRTMDDAARMLGEKPGGVVAHVHAPLLRGSLITAALIVFVDVLKELPATLIVRPFNFDTLAVRVYQLASDERLAQAATGALAIVAVGIIPVLLLMRMIAKGEGAR</sequence>
<evidence type="ECO:0000256" key="6">
    <source>
        <dbReference type="ARBA" id="ARBA00022989"/>
    </source>
</evidence>
<feature type="transmembrane region" description="Helical" evidence="8">
    <location>
        <begin position="426"/>
        <end position="455"/>
    </location>
</feature>